<feature type="chain" id="PRO_5043836271" description="T9SS C-terminal target domain-containing protein" evidence="1">
    <location>
        <begin position="24"/>
        <end position="641"/>
    </location>
</feature>
<dbReference type="AlphaFoldDB" id="A0AAX2IK88"/>
<reference evidence="3 5" key="2">
    <citation type="submission" date="2018-06" db="EMBL/GenBank/DDBJ databases">
        <authorList>
            <consortium name="Pathogen Informatics"/>
            <person name="Doyle S."/>
        </authorList>
    </citation>
    <scope>NUCLEOTIDE SEQUENCE [LARGE SCALE GENOMIC DNA]</scope>
    <source>
        <strain evidence="3 5">NCTC11212</strain>
    </source>
</reference>
<dbReference type="EMBL" id="FUZE01000003">
    <property type="protein sequence ID" value="SKB54848.1"/>
    <property type="molecule type" value="Genomic_DNA"/>
</dbReference>
<evidence type="ECO:0000313" key="5">
    <source>
        <dbReference type="Proteomes" id="UP000251937"/>
    </source>
</evidence>
<evidence type="ECO:0000256" key="1">
    <source>
        <dbReference type="SAM" id="SignalP"/>
    </source>
</evidence>
<feature type="signal peptide" evidence="1">
    <location>
        <begin position="1"/>
        <end position="23"/>
    </location>
</feature>
<evidence type="ECO:0000313" key="4">
    <source>
        <dbReference type="Proteomes" id="UP000190669"/>
    </source>
</evidence>
<accession>A0AAX2IK88</accession>
<keyword evidence="4" id="KW-1185">Reference proteome</keyword>
<evidence type="ECO:0000313" key="3">
    <source>
        <dbReference type="EMBL" id="SQA89808.1"/>
    </source>
</evidence>
<protein>
    <recommendedName>
        <fullName evidence="6">T9SS C-terminal target domain-containing protein</fullName>
    </recommendedName>
</protein>
<proteinExistence type="predicted"/>
<dbReference type="EMBL" id="UAVR01000009">
    <property type="protein sequence ID" value="SQA89808.1"/>
    <property type="molecule type" value="Genomic_DNA"/>
</dbReference>
<keyword evidence="1" id="KW-0732">Signal</keyword>
<sequence length="641" mass="72405">MQLKLFKQFFTVFLSFTASFIFAQDQIKINKIEVNGIEHTGSTFIALFKGTSATFKVNYTVSKYTPSYQDTGVKVEFYAKMPIGPDLLIAYDNQLFPFAYGTSNTFEFTTTISNATYLINSSDKAQLYLSYRYGNKITNSSNYNANIYNAPNNVINGDRLTNYMEDAEEIYATVPTLPNSNFSYTYIWQRKNPGGSWYNINNANSSNKNYVAPAAENKTNYRVRRIVKYSANIQHISNEAAVNVRIAENTIHETVNNNGGIVKNIMVGSTPKGSDNSYSYQWQELINNTWTNIQGATYKDYELPTITTTRTFRRMVGSWEVPKSYSNYLIANGLNIINNTITVSGNNGNLHPAEKVSIGEKPYLNILSTAGGTVTSNTGQPLILQWQKKTDGGNWEDISGATSANYIINSPLYKTTQYKRIGKSLYAPDNESNIITFEVSSNPKIDNNKISFDPANNDHILGTTPTGGDSNYSYIWVLDVHPDDSIGEMIQWSFSPATDTFLSEYLDYLPVFSDEIRITRYAISDNVWHRSNTLIYSLSGGIIQGRKTIDTKLELENKREAIAFIQNNELKFNFKNYQNYQAEIYIGNIATGQSVKATNHNIKNNNDSYIWNFPSHYLPGVYVYRIIFSDGTIKSGKVIRK</sequence>
<dbReference type="Proteomes" id="UP000190669">
    <property type="component" value="Unassembled WGS sequence"/>
</dbReference>
<evidence type="ECO:0008006" key="6">
    <source>
        <dbReference type="Google" id="ProtNLM"/>
    </source>
</evidence>
<gene>
    <name evidence="3" type="ORF">NCTC11212_02014</name>
    <name evidence="2" type="ORF">SAMN05421800_103106</name>
</gene>
<dbReference type="RefSeq" id="WP_079464383.1">
    <property type="nucleotide sequence ID" value="NZ_CP033934.1"/>
</dbReference>
<dbReference type="KEGG" id="cbp:EB354_01090"/>
<organism evidence="3 5">
    <name type="scientific">Chryseobacterium balustinum</name>
    <dbReference type="NCBI Taxonomy" id="246"/>
    <lineage>
        <taxon>Bacteria</taxon>
        <taxon>Pseudomonadati</taxon>
        <taxon>Bacteroidota</taxon>
        <taxon>Flavobacteriia</taxon>
        <taxon>Flavobacteriales</taxon>
        <taxon>Weeksellaceae</taxon>
        <taxon>Chryseobacterium group</taxon>
        <taxon>Chryseobacterium</taxon>
    </lineage>
</organism>
<dbReference type="Proteomes" id="UP000251937">
    <property type="component" value="Unassembled WGS sequence"/>
</dbReference>
<evidence type="ECO:0000313" key="2">
    <source>
        <dbReference type="EMBL" id="SKB54848.1"/>
    </source>
</evidence>
<reference evidence="2 4" key="1">
    <citation type="submission" date="2017-02" db="EMBL/GenBank/DDBJ databases">
        <authorList>
            <person name="Varghese N."/>
            <person name="Submissions S."/>
        </authorList>
    </citation>
    <scope>NUCLEOTIDE SEQUENCE [LARGE SCALE GENOMIC DNA]</scope>
    <source>
        <strain evidence="2 4">DSM 16775</strain>
    </source>
</reference>
<comment type="caution">
    <text evidence="3">The sequence shown here is derived from an EMBL/GenBank/DDBJ whole genome shotgun (WGS) entry which is preliminary data.</text>
</comment>
<name>A0AAX2IK88_9FLAO</name>